<reference evidence="2 3" key="1">
    <citation type="submission" date="2023-04" db="EMBL/GenBank/DDBJ databases">
        <title>Genome of Basidiobolus ranarum AG-B5.</title>
        <authorList>
            <person name="Stajich J.E."/>
            <person name="Carter-House D."/>
            <person name="Gryganskyi A."/>
        </authorList>
    </citation>
    <scope>NUCLEOTIDE SEQUENCE [LARGE SCALE GENOMIC DNA]</scope>
    <source>
        <strain evidence="2 3">AG-B5</strain>
    </source>
</reference>
<evidence type="ECO:0000313" key="3">
    <source>
        <dbReference type="Proteomes" id="UP001479436"/>
    </source>
</evidence>
<evidence type="ECO:0000313" key="2">
    <source>
        <dbReference type="EMBL" id="KAK9761136.1"/>
    </source>
</evidence>
<organism evidence="2 3">
    <name type="scientific">Basidiobolus ranarum</name>
    <dbReference type="NCBI Taxonomy" id="34480"/>
    <lineage>
        <taxon>Eukaryota</taxon>
        <taxon>Fungi</taxon>
        <taxon>Fungi incertae sedis</taxon>
        <taxon>Zoopagomycota</taxon>
        <taxon>Entomophthoromycotina</taxon>
        <taxon>Basidiobolomycetes</taxon>
        <taxon>Basidiobolales</taxon>
        <taxon>Basidiobolaceae</taxon>
        <taxon>Basidiobolus</taxon>
    </lineage>
</organism>
<dbReference type="EMBL" id="JASJQH010001544">
    <property type="protein sequence ID" value="KAK9761136.1"/>
    <property type="molecule type" value="Genomic_DNA"/>
</dbReference>
<proteinExistence type="predicted"/>
<dbReference type="Proteomes" id="UP001479436">
    <property type="component" value="Unassembled WGS sequence"/>
</dbReference>
<feature type="chain" id="PRO_5046066897" evidence="1">
    <location>
        <begin position="20"/>
        <end position="147"/>
    </location>
</feature>
<name>A0ABR2WHZ6_9FUNG</name>
<keyword evidence="3" id="KW-1185">Reference proteome</keyword>
<evidence type="ECO:0000256" key="1">
    <source>
        <dbReference type="SAM" id="SignalP"/>
    </source>
</evidence>
<comment type="caution">
    <text evidence="2">The sequence shown here is derived from an EMBL/GenBank/DDBJ whole genome shotgun (WGS) entry which is preliminary data.</text>
</comment>
<sequence length="147" mass="16008">MKVATSFIVGFAFLATAATYPQQLSPLPQENTLVKNGQNEVHKADQYSTRNNFAEFLMSSDTVLSSTSIDPKEFCLHPPDPPTACLDAGKSPIFITCINNEAQSFACNSPGVCYMRRGQPRPWDPHPKVGPLCVNLPPTSISTTHTP</sequence>
<protein>
    <submittedName>
        <fullName evidence="2">Uncharacterized protein</fullName>
    </submittedName>
</protein>
<feature type="non-terminal residue" evidence="2">
    <location>
        <position position="147"/>
    </location>
</feature>
<keyword evidence="1" id="KW-0732">Signal</keyword>
<gene>
    <name evidence="2" type="ORF">K7432_014174</name>
</gene>
<accession>A0ABR2WHZ6</accession>
<feature type="signal peptide" evidence="1">
    <location>
        <begin position="1"/>
        <end position="19"/>
    </location>
</feature>